<dbReference type="AlphaFoldDB" id="A0A2Z5G671"/>
<dbReference type="Proteomes" id="UP000253606">
    <property type="component" value="Chromosome"/>
</dbReference>
<dbReference type="InterPro" id="IPR051531">
    <property type="entry name" value="N-acetyltransferase"/>
</dbReference>
<name>A0A2Z5G671_9BACT</name>
<keyword evidence="3" id="KW-1185">Reference proteome</keyword>
<evidence type="ECO:0000313" key="2">
    <source>
        <dbReference type="EMBL" id="AXC14480.1"/>
    </source>
</evidence>
<dbReference type="RefSeq" id="WP_114209245.1">
    <property type="nucleotide sequence ID" value="NZ_CP030840.1"/>
</dbReference>
<sequence length="179" mass="19912">MQIPDLHTARLRLVAITPAVLDIQESFPKDLGAFLDAAIPPSWPNSDWEPHVYSFMRAQFRNYPHTIGWHRYVLLREGDSLTLIGSLGSHPLGADEAEIGYGILDPWQNKGCATEAARTLLGHLFHSGLRRIRAQTYPHLAASLRVMQKCGMHPAGLGEEAGAVCYSIEREQFVRLSSP</sequence>
<evidence type="ECO:0000259" key="1">
    <source>
        <dbReference type="PROSITE" id="PS51186"/>
    </source>
</evidence>
<proteinExistence type="predicted"/>
<dbReference type="Gene3D" id="3.40.630.30">
    <property type="match status" value="1"/>
</dbReference>
<dbReference type="InterPro" id="IPR000182">
    <property type="entry name" value="GNAT_dom"/>
</dbReference>
<dbReference type="KEGG" id="abas:ACPOL_5226"/>
<protein>
    <submittedName>
        <fullName evidence="2">Acetyltransferase, GNAT family</fullName>
    </submittedName>
</protein>
<dbReference type="PROSITE" id="PS51186">
    <property type="entry name" value="GNAT"/>
    <property type="match status" value="1"/>
</dbReference>
<dbReference type="InterPro" id="IPR016181">
    <property type="entry name" value="Acyl_CoA_acyltransferase"/>
</dbReference>
<gene>
    <name evidence="2" type="ORF">ACPOL_5226</name>
</gene>
<dbReference type="OrthoDB" id="9798081at2"/>
<dbReference type="Pfam" id="PF13302">
    <property type="entry name" value="Acetyltransf_3"/>
    <property type="match status" value="1"/>
</dbReference>
<organism evidence="2 3">
    <name type="scientific">Acidisarcina polymorpha</name>
    <dbReference type="NCBI Taxonomy" id="2211140"/>
    <lineage>
        <taxon>Bacteria</taxon>
        <taxon>Pseudomonadati</taxon>
        <taxon>Acidobacteriota</taxon>
        <taxon>Terriglobia</taxon>
        <taxon>Terriglobales</taxon>
        <taxon>Acidobacteriaceae</taxon>
        <taxon>Acidisarcina</taxon>
    </lineage>
</organism>
<keyword evidence="2" id="KW-0808">Transferase</keyword>
<evidence type="ECO:0000313" key="3">
    <source>
        <dbReference type="Proteomes" id="UP000253606"/>
    </source>
</evidence>
<dbReference type="PANTHER" id="PTHR43792">
    <property type="entry name" value="GNAT FAMILY, PUTATIVE (AFU_ORTHOLOGUE AFUA_3G00765)-RELATED-RELATED"/>
    <property type="match status" value="1"/>
</dbReference>
<dbReference type="GO" id="GO:0016747">
    <property type="term" value="F:acyltransferase activity, transferring groups other than amino-acyl groups"/>
    <property type="evidence" value="ECO:0007669"/>
    <property type="project" value="InterPro"/>
</dbReference>
<dbReference type="EMBL" id="CP030840">
    <property type="protein sequence ID" value="AXC14480.1"/>
    <property type="molecule type" value="Genomic_DNA"/>
</dbReference>
<feature type="domain" description="N-acetyltransferase" evidence="1">
    <location>
        <begin position="21"/>
        <end position="171"/>
    </location>
</feature>
<dbReference type="SUPFAM" id="SSF55729">
    <property type="entry name" value="Acyl-CoA N-acyltransferases (Nat)"/>
    <property type="match status" value="1"/>
</dbReference>
<reference evidence="2 3" key="1">
    <citation type="journal article" date="2018" name="Front. Microbiol.">
        <title>Hydrolytic Capabilities as a Key to Environmental Success: Chitinolytic and Cellulolytic Acidobacteria From Acidic Sub-arctic Soils and Boreal Peatlands.</title>
        <authorList>
            <person name="Belova S.E."/>
            <person name="Ravin N.V."/>
            <person name="Pankratov T.A."/>
            <person name="Rakitin A.L."/>
            <person name="Ivanova A.A."/>
            <person name="Beletsky A.V."/>
            <person name="Mardanov A.V."/>
            <person name="Sinninghe Damste J.S."/>
            <person name="Dedysh S.N."/>
        </authorList>
    </citation>
    <scope>NUCLEOTIDE SEQUENCE [LARGE SCALE GENOMIC DNA]</scope>
    <source>
        <strain evidence="2 3">SBC82</strain>
    </source>
</reference>
<accession>A0A2Z5G671</accession>